<evidence type="ECO:0000256" key="1">
    <source>
        <dbReference type="SAM" id="MobiDB-lite"/>
    </source>
</evidence>
<dbReference type="Proteomes" id="UP001497516">
    <property type="component" value="Chromosome 9"/>
</dbReference>
<name>A0AAV2GPV1_9ROSI</name>
<accession>A0AAV2GPV1</accession>
<keyword evidence="3" id="KW-1185">Reference proteome</keyword>
<dbReference type="EMBL" id="OZ034822">
    <property type="protein sequence ID" value="CAL1412770.1"/>
    <property type="molecule type" value="Genomic_DNA"/>
</dbReference>
<reference evidence="2 3" key="1">
    <citation type="submission" date="2024-04" db="EMBL/GenBank/DDBJ databases">
        <authorList>
            <person name="Fracassetti M."/>
        </authorList>
    </citation>
    <scope>NUCLEOTIDE SEQUENCE [LARGE SCALE GENOMIC DNA]</scope>
</reference>
<evidence type="ECO:0000313" key="2">
    <source>
        <dbReference type="EMBL" id="CAL1412770.1"/>
    </source>
</evidence>
<protein>
    <submittedName>
        <fullName evidence="2">Uncharacterized protein</fullName>
    </submittedName>
</protein>
<proteinExistence type="predicted"/>
<sequence length="109" mass="11725">MEDEMVGCRRAGELNEVMVRQRGMVGATGRGRRQQAKALAMSLLIGGGLLEPAGKGNDGGCWIWEVGMGRQGRAVEEMARRWWLRDLGGRQGVGRGGGDGKAMMDGGRH</sequence>
<feature type="compositionally biased region" description="Gly residues" evidence="1">
    <location>
        <begin position="89"/>
        <end position="100"/>
    </location>
</feature>
<dbReference type="AlphaFoldDB" id="A0AAV2GPV1"/>
<gene>
    <name evidence="2" type="ORF">LTRI10_LOCUS52042</name>
</gene>
<feature type="region of interest" description="Disordered" evidence="1">
    <location>
        <begin position="89"/>
        <end position="109"/>
    </location>
</feature>
<organism evidence="2 3">
    <name type="scientific">Linum trigynum</name>
    <dbReference type="NCBI Taxonomy" id="586398"/>
    <lineage>
        <taxon>Eukaryota</taxon>
        <taxon>Viridiplantae</taxon>
        <taxon>Streptophyta</taxon>
        <taxon>Embryophyta</taxon>
        <taxon>Tracheophyta</taxon>
        <taxon>Spermatophyta</taxon>
        <taxon>Magnoliopsida</taxon>
        <taxon>eudicotyledons</taxon>
        <taxon>Gunneridae</taxon>
        <taxon>Pentapetalae</taxon>
        <taxon>rosids</taxon>
        <taxon>fabids</taxon>
        <taxon>Malpighiales</taxon>
        <taxon>Linaceae</taxon>
        <taxon>Linum</taxon>
    </lineage>
</organism>
<evidence type="ECO:0000313" key="3">
    <source>
        <dbReference type="Proteomes" id="UP001497516"/>
    </source>
</evidence>